<evidence type="ECO:0000313" key="15">
    <source>
        <dbReference type="Proteomes" id="UP000279968"/>
    </source>
</evidence>
<feature type="transmembrane region" description="Helical" evidence="12">
    <location>
        <begin position="377"/>
        <end position="397"/>
    </location>
</feature>
<evidence type="ECO:0000256" key="2">
    <source>
        <dbReference type="ARBA" id="ARBA00022475"/>
    </source>
</evidence>
<gene>
    <name evidence="14" type="ORF">D7193_30255</name>
</gene>
<evidence type="ECO:0000256" key="8">
    <source>
        <dbReference type="ARBA" id="ARBA00022989"/>
    </source>
</evidence>
<organism evidence="14 15">
    <name type="scientific">Micromonospora costi</name>
    <dbReference type="NCBI Taxonomy" id="1530042"/>
    <lineage>
        <taxon>Bacteria</taxon>
        <taxon>Bacillati</taxon>
        <taxon>Actinomycetota</taxon>
        <taxon>Actinomycetes</taxon>
        <taxon>Micromonosporales</taxon>
        <taxon>Micromonosporaceae</taxon>
        <taxon>Micromonospora</taxon>
    </lineage>
</organism>
<keyword evidence="5" id="KW-0479">Metal-binding</keyword>
<feature type="transmembrane region" description="Helical" evidence="12">
    <location>
        <begin position="484"/>
        <end position="506"/>
    </location>
</feature>
<feature type="transmembrane region" description="Helical" evidence="12">
    <location>
        <begin position="251"/>
        <end position="269"/>
    </location>
</feature>
<feature type="transmembrane region" description="Helical" evidence="12">
    <location>
        <begin position="127"/>
        <end position="147"/>
    </location>
</feature>
<evidence type="ECO:0000256" key="1">
    <source>
        <dbReference type="ARBA" id="ARBA00001947"/>
    </source>
</evidence>
<dbReference type="GO" id="GO:0046872">
    <property type="term" value="F:metal ion binding"/>
    <property type="evidence" value="ECO:0007669"/>
    <property type="project" value="UniProtKB-KW"/>
</dbReference>
<keyword evidence="10 12" id="KW-0472">Membrane</keyword>
<dbReference type="PANTHER" id="PTHR43221:SF2">
    <property type="entry name" value="PROTEASE HTPX HOMOLOG"/>
    <property type="match status" value="1"/>
</dbReference>
<dbReference type="GO" id="GO:0006508">
    <property type="term" value="P:proteolysis"/>
    <property type="evidence" value="ECO:0007669"/>
    <property type="project" value="UniProtKB-KW"/>
</dbReference>
<keyword evidence="4 12" id="KW-0812">Transmembrane</keyword>
<dbReference type="InterPro" id="IPR050083">
    <property type="entry name" value="HtpX_protease"/>
</dbReference>
<evidence type="ECO:0000256" key="11">
    <source>
        <dbReference type="SAM" id="MobiDB-lite"/>
    </source>
</evidence>
<feature type="transmembrane region" description="Helical" evidence="12">
    <location>
        <begin position="417"/>
        <end position="434"/>
    </location>
</feature>
<dbReference type="GO" id="GO:0004222">
    <property type="term" value="F:metalloendopeptidase activity"/>
    <property type="evidence" value="ECO:0007669"/>
    <property type="project" value="InterPro"/>
</dbReference>
<evidence type="ECO:0000256" key="4">
    <source>
        <dbReference type="ARBA" id="ARBA00022692"/>
    </source>
</evidence>
<feature type="transmembrane region" description="Helical" evidence="12">
    <location>
        <begin position="690"/>
        <end position="714"/>
    </location>
</feature>
<evidence type="ECO:0000256" key="6">
    <source>
        <dbReference type="ARBA" id="ARBA00022801"/>
    </source>
</evidence>
<dbReference type="OrthoDB" id="4889053at2"/>
<evidence type="ECO:0000256" key="5">
    <source>
        <dbReference type="ARBA" id="ARBA00022723"/>
    </source>
</evidence>
<accession>A0A3A9ZPF4</accession>
<feature type="transmembrane region" description="Helical" evidence="12">
    <location>
        <begin position="594"/>
        <end position="610"/>
    </location>
</feature>
<feature type="transmembrane region" description="Helical" evidence="12">
    <location>
        <begin position="622"/>
        <end position="647"/>
    </location>
</feature>
<evidence type="ECO:0000256" key="12">
    <source>
        <dbReference type="SAM" id="Phobius"/>
    </source>
</evidence>
<keyword evidence="6" id="KW-0378">Hydrolase</keyword>
<evidence type="ECO:0000256" key="7">
    <source>
        <dbReference type="ARBA" id="ARBA00022833"/>
    </source>
</evidence>
<name>A0A3A9ZPF4_9ACTN</name>
<evidence type="ECO:0000256" key="9">
    <source>
        <dbReference type="ARBA" id="ARBA00023049"/>
    </source>
</evidence>
<feature type="transmembrane region" description="Helical" evidence="12">
    <location>
        <begin position="801"/>
        <end position="820"/>
    </location>
</feature>
<feature type="transmembrane region" description="Helical" evidence="12">
    <location>
        <begin position="289"/>
        <end position="306"/>
    </location>
</feature>
<keyword evidence="15" id="KW-1185">Reference proteome</keyword>
<dbReference type="PANTHER" id="PTHR43221">
    <property type="entry name" value="PROTEASE HTPX"/>
    <property type="match status" value="1"/>
</dbReference>
<feature type="compositionally biased region" description="Low complexity" evidence="11">
    <location>
        <begin position="1"/>
        <end position="27"/>
    </location>
</feature>
<keyword evidence="9" id="KW-0482">Metalloprotease</keyword>
<dbReference type="RefSeq" id="WP_120783076.1">
    <property type="nucleotide sequence ID" value="NZ_JBHLUP010000005.1"/>
</dbReference>
<evidence type="ECO:0000256" key="3">
    <source>
        <dbReference type="ARBA" id="ARBA00022670"/>
    </source>
</evidence>
<evidence type="ECO:0000256" key="10">
    <source>
        <dbReference type="ARBA" id="ARBA00023136"/>
    </source>
</evidence>
<feature type="transmembrane region" description="Helical" evidence="12">
    <location>
        <begin position="518"/>
        <end position="537"/>
    </location>
</feature>
<reference evidence="14 15" key="1">
    <citation type="journal article" date="2015" name="Int. J. Syst. Evol. Microbiol.">
        <title>Micromonospora costi sp. nov., isolated from a leaf of Costus speciosus.</title>
        <authorList>
            <person name="Thawai C."/>
        </authorList>
    </citation>
    <scope>NUCLEOTIDE SEQUENCE [LARGE SCALE GENOMIC DNA]</scope>
    <source>
        <strain evidence="14 15">CS1-12</strain>
    </source>
</reference>
<proteinExistence type="predicted"/>
<keyword evidence="2" id="KW-1003">Cell membrane</keyword>
<feature type="region of interest" description="Disordered" evidence="11">
    <location>
        <begin position="1"/>
        <end position="39"/>
    </location>
</feature>
<comment type="cofactor">
    <cofactor evidence="1">
        <name>Zn(2+)</name>
        <dbReference type="ChEBI" id="CHEBI:29105"/>
    </cofactor>
</comment>
<keyword evidence="8 12" id="KW-1133">Transmembrane helix</keyword>
<sequence length="980" mass="103283">MSATTEATAEATTEAATEAAIPAGATPPAIPPGTTPPASAFHDQRALRAGALPRFVLLLALFVGIAATISVNVIDARADPDGMRVGCGLAAGGDPGLSDLDVVVRIADQRSAYEACVDRFVPAQAWWWKPGALLLLLICAAALYWILPLWKGRRGRVVPVEEVEGYGELRATLAELVAVAGLRRPPRFVIAPATPTAGAVVFGRFRRYTVCLNGGLLARRRSDDQGFRAVVLHELAHLHNRDVDITYATVALWRVLLWVVLPLDLLYIAAVSLPGTAGTYMETREQSRVVHHVAMLAVTVVLVYLARADILRTREFHADLTARRWGADVRLWQAAAGPRPDARHPSAVGRLTARAASLWHTHPTWGQRWRSLADPGALFTPGALAFFLTGATAAITATRMPALLSLLGIPQEWRTSVISVTVAVLVTSITGLLLRPAATYAVLASGPAPSGLRVAGWLGIGLVLGEIAVGRAGSVWDLLPEDPAFLLLHALAAFAVTWWMAEYALLSAASSAGGRPRWSAWLGLVVGCSVLALWWRWWEAEGHIEAGGMLAFLGEGVIRQHEQDLTSGQGYEGPLLDLVPGLPVLLALTRRADLLWAAGALWLLPLLAGLRRPAPTRPRRPLLAGAGWAAVGAVVLVLAVTAALRAWSPVVDGRAQTHLVAYTMWVMAAVAAGMWLAAGVTAAVARDVPLLRGLVVAATVGLVGLVTMGVLLAVDGCARPLAILASSCRPDLVGGGRVVELLAPTVLGLGLFLAAGVAAVGVLAGASVRRLRGRGVRAGRGHAAAARPPESVTARPRWRTAVGVVGLCLLATATTAAVTVSDVRSRAREDTAADALDPVFSGGVTSPAVRAAQIHAWLVLGGSDLTLGIAKSLAELAEPLNAVTSDPARRVLNDWAVIEAQMRPRCLAVSESVSAGRRYFHHPDPRGEAAWEALLTRADQIGVECDRAIGQRDHAAYITSLQRLAPLGEDLTAMAKAIAG</sequence>
<protein>
    <recommendedName>
        <fullName evidence="13">Peptidase M48 domain-containing protein</fullName>
    </recommendedName>
</protein>
<dbReference type="Pfam" id="PF01435">
    <property type="entry name" value="Peptidase_M48"/>
    <property type="match status" value="1"/>
</dbReference>
<feature type="transmembrane region" description="Helical" evidence="12">
    <location>
        <begin position="741"/>
        <end position="764"/>
    </location>
</feature>
<comment type="caution">
    <text evidence="14">The sequence shown here is derived from an EMBL/GenBank/DDBJ whole genome shotgun (WGS) entry which is preliminary data.</text>
</comment>
<dbReference type="AlphaFoldDB" id="A0A3A9ZPF4"/>
<keyword evidence="7" id="KW-0862">Zinc</keyword>
<keyword evidence="3" id="KW-0645">Protease</keyword>
<dbReference type="Gene3D" id="3.30.2010.10">
    <property type="entry name" value="Metalloproteases ('zincins'), catalytic domain"/>
    <property type="match status" value="1"/>
</dbReference>
<evidence type="ECO:0000313" key="14">
    <source>
        <dbReference type="EMBL" id="RKN50140.1"/>
    </source>
</evidence>
<evidence type="ECO:0000259" key="13">
    <source>
        <dbReference type="Pfam" id="PF01435"/>
    </source>
</evidence>
<dbReference type="InterPro" id="IPR001915">
    <property type="entry name" value="Peptidase_M48"/>
</dbReference>
<feature type="domain" description="Peptidase M48" evidence="13">
    <location>
        <begin position="168"/>
        <end position="373"/>
    </location>
</feature>
<dbReference type="EMBL" id="RBAN01000008">
    <property type="protein sequence ID" value="RKN50140.1"/>
    <property type="molecule type" value="Genomic_DNA"/>
</dbReference>
<feature type="transmembrane region" description="Helical" evidence="12">
    <location>
        <begin position="55"/>
        <end position="74"/>
    </location>
</feature>
<feature type="transmembrane region" description="Helical" evidence="12">
    <location>
        <begin position="659"/>
        <end position="678"/>
    </location>
</feature>
<dbReference type="Proteomes" id="UP000279968">
    <property type="component" value="Unassembled WGS sequence"/>
</dbReference>